<gene>
    <name evidence="6" type="ORF">CSUI_005941</name>
</gene>
<protein>
    <submittedName>
        <fullName evidence="6">Kringle domain-containing protein</fullName>
    </submittedName>
</protein>
<dbReference type="Proteomes" id="UP000221165">
    <property type="component" value="Unassembled WGS sequence"/>
</dbReference>
<evidence type="ECO:0000313" key="7">
    <source>
        <dbReference type="Proteomes" id="UP000221165"/>
    </source>
</evidence>
<comment type="caution">
    <text evidence="6">The sequence shown here is derived from an EMBL/GenBank/DDBJ whole genome shotgun (WGS) entry which is preliminary data.</text>
</comment>
<dbReference type="InterPro" id="IPR056048">
    <property type="entry name" value="CRMPA/B-like_DUF7631"/>
</dbReference>
<dbReference type="PANTHER" id="PTHR11319">
    <property type="entry name" value="G PROTEIN-COUPLED RECEPTOR-RELATED"/>
    <property type="match status" value="1"/>
</dbReference>
<feature type="domain" description="DUF7630" evidence="4">
    <location>
        <begin position="1300"/>
        <end position="1344"/>
    </location>
</feature>
<proteinExistence type="predicted"/>
<dbReference type="Pfam" id="PF24633">
    <property type="entry name" value="DUF7630"/>
    <property type="match status" value="1"/>
</dbReference>
<dbReference type="Pfam" id="PF24634">
    <property type="entry name" value="DUF7631"/>
    <property type="match status" value="1"/>
</dbReference>
<feature type="region of interest" description="Disordered" evidence="1">
    <location>
        <begin position="2205"/>
        <end position="2342"/>
    </location>
</feature>
<feature type="transmembrane region" description="Helical" evidence="2">
    <location>
        <begin position="1687"/>
        <end position="1703"/>
    </location>
</feature>
<evidence type="ECO:0000259" key="3">
    <source>
        <dbReference type="Pfam" id="PF07699"/>
    </source>
</evidence>
<dbReference type="EMBL" id="MIGC01002945">
    <property type="protein sequence ID" value="PHJ20224.1"/>
    <property type="molecule type" value="Genomic_DNA"/>
</dbReference>
<reference evidence="6 7" key="1">
    <citation type="journal article" date="2017" name="Int. J. Parasitol.">
        <title>The genome of the protozoan parasite Cystoisospora suis and a reverse vaccinology approach to identify vaccine candidates.</title>
        <authorList>
            <person name="Palmieri N."/>
            <person name="Shrestha A."/>
            <person name="Ruttkowski B."/>
            <person name="Beck T."/>
            <person name="Vogl C."/>
            <person name="Tomley F."/>
            <person name="Blake D.P."/>
            <person name="Joachim A."/>
        </authorList>
    </citation>
    <scope>NUCLEOTIDE SEQUENCE [LARGE SCALE GENOMIC DNA]</scope>
    <source>
        <strain evidence="6 7">Wien I</strain>
    </source>
</reference>
<sequence length="2342" mass="261117">MNLRQDMRAVYAPSADGISQKLFSLFLHTYRFEEKFKEDAVTVRAVSTPPCTGTVFSQSREVTLLSQYEGLNSDKDQRIYKALYFNLRDIRDADGNYVQSMQVCVKREGSSSKSSSLLHVGNAVVSEFYAYPLSEFVQPSALHTSAPSRQYAYEVSEFCFLGLHWGEVTADGGAIVSDFNPFFTKGMFSKVLSFWLNRQGNYVTAWAFSSADPAPTLMAVFKVVAPIDMALVTELEHVHLYILHGSNTNISLDIFDVTVPLQLDQLQPLKHFDGTQHGLNDPCCMVLLYPAGLRQLNPLVLVLDTGTGYLHLFDQNLNFLTKNNHLEGMKHAFMRPVDLYCLQGTGASASTEADASQGGGGGGGSTDTLRDCFIAEQGIPRIVHFRVNVTQKTLSFVSEYTGDGTKDGVDTNLKTPSAVVAHHYQEKTLLYVAEEGRSYSLLLTKDDDETDMRFYAYLSQSSTGLSTVERLALFYFSQSTDESLENVWLASFQNTWRGPELQVVSLDTTATVPDFKYYPHEWYAVGDIHTLEPSAIGLGTLKGVSRFVLGTDVANSSYVSSIATVSPKTGVVTLSISSIKTIEVEVQVIAVGVVNQLKTSFKIKIACKDGYYFSHGMCARCPLGSYNSLGLIKAEPTERWASCQICAEHHTTVSEGSISAEQCQCQRGYQKDESLGAEAQCEPCPAGTWKDTVANAGCTGSCPAHSSTTVVGAATQEDRHCECEPGYYFVSGSSGEEECTAVEKGFYSLGGYEAKKLSCPLHTSTNPLNDTEFVATSLDACVCEEGYTPADPSKFSDPSTGESQLRSWLKQNPEYANLSNSQICVPCGRTYYKDSLGAHACTPCPKNSFAATDVVRSKADCELCLPGYFQTGNVDLPCGECTDNHFCVGSETPISALAPYAGAKTPCPAHTLTVPPNTDNAHPFKCMCEPGYEFYYVDQSTSFIVCRETRVGEFKEVLSNSPGYKCPAGSSTVDTGNVSLQDCVCTPGYHFDTSTNRCEECPVGYYCPGGRDSLTGNLVSPVKCPSETNTTGNRSASVADCVCDKGFYKLNSQMNTGDVVQCRPCPANSYKDWVGNDVCKICSENSGTEQTGANSAAQCLCTRGYYYDMKLAECVACSDSLKYCPGGEVVCKDDEPNCVNGKKPVEPQPCPVNTRITAGYDTPWSLDDCKCDRGFAFDSINEEKNEKFCEPCSPGTYKTSVQDATCNGLCGTSSTSLPGAQSQSQCFCEEGTYFAAEACHTCPVGAICAGGLLDEARMKLLEDPSFVYITSADHVKPYAQEGYFLNKLKESLESPNDWQFTECPIRKACLIKGECSETMTEYLCSECKEGFTNTFTKGDICTACPSMVWNITCLTVYYLATLMFNIVMTYMNVAAGFNRRSIHSIVIKIASNYMTGISVLGVLDFNELALPGWVTQFTASVTEQVAAKQRTKFMSVDCILRDDFNLSFSDSFFYTMVFYALLPIALPIVATVIMFIIVRRACAWYHKSTQKKLDLLKQTQQYGLYTLSAQLREKYEEDRLFMIFRYIPLPGESLFKRTMKFMEDMIPIYVTVLFFVYSATTRRMLSLLDCTYIDFGRDHQAKYFLRAAMSVQCEIRVSSPYFKFFALGIIGLIVWSIGIPLSCFLILYTHRKSLNSRETRLKYGFLHNGFVKKYWYWEMVVFARKFLVIVVSSIVLVPSEDMNGSRMWMAVVIAVVFLLIHFTTQPFDKRSYLTLDRLENHSMGIWTITLIIIAMMIGSGFSGNVNMVLLLFLAVLTFLFVLEVAISLMFAYFDNVRAQQTFFTVPVIGFIFRFFARLSEKRRAREPIVVYDADNEVIQLVASKRQSWNVFTARHKNINLAERNYFIKVMAETLGFAVVHMKLDVIPGSFLEFALRLGLAFHRMEEDSQQNKKSLQAIAEGDLSQLADWSSQEQKRKELRNKQRASRRKIALQLDTFYRDMEEKLAGTETVNGGGGGFFKKRGSSHNSTTYGGSSFRDGDQEDERLKDLEGELGLSDDDLSRMKTDMTDWEEKANDEAFTADDKAVAEEVNRTGKKEGEDEGDITTDTDGDRGRGGGGEGEEDEEEEETTRHGCLEDYTVDMTEEEQQETMYLFDQDMMKCGIALSELYLALLKLQLKDSSTISQQFDAFKAQKKILSEEYAEMLLHRNRKLRVIREALETLLVSSGTELATMGLSEEAYRTKKEELLQLNKEIAQLNKKLAKYQADPDSFTGATDDEEEEDDQDREETAGEETSKRQRGDGLEEEWIDEDQDEELRKIHEQQQEREKEKQEQEEAARETFFPSDPAEAAAWDSGSDIPEGERREAIPSREFKVIGNDGDTWEESFYSEDLGGREPVPDDGL</sequence>
<organism evidence="6 7">
    <name type="scientific">Cystoisospora suis</name>
    <dbReference type="NCBI Taxonomy" id="483139"/>
    <lineage>
        <taxon>Eukaryota</taxon>
        <taxon>Sar</taxon>
        <taxon>Alveolata</taxon>
        <taxon>Apicomplexa</taxon>
        <taxon>Conoidasida</taxon>
        <taxon>Coccidia</taxon>
        <taxon>Eucoccidiorida</taxon>
        <taxon>Eimeriorina</taxon>
        <taxon>Sarcocystidae</taxon>
        <taxon>Cystoisospora</taxon>
    </lineage>
</organism>
<feature type="transmembrane region" description="Helical" evidence="2">
    <location>
        <begin position="1748"/>
        <end position="1772"/>
    </location>
</feature>
<keyword evidence="2" id="KW-1133">Transmembrane helix</keyword>
<feature type="region of interest" description="Disordered" evidence="1">
    <location>
        <begin position="1948"/>
        <end position="1981"/>
    </location>
</feature>
<feature type="compositionally biased region" description="Acidic residues" evidence="1">
    <location>
        <begin position="2215"/>
        <end position="2226"/>
    </location>
</feature>
<evidence type="ECO:0000256" key="1">
    <source>
        <dbReference type="SAM" id="MobiDB-lite"/>
    </source>
</evidence>
<feature type="transmembrane region" description="Helical" evidence="2">
    <location>
        <begin position="1654"/>
        <end position="1675"/>
    </location>
</feature>
<feature type="transmembrane region" description="Helical" evidence="2">
    <location>
        <begin position="1723"/>
        <end position="1741"/>
    </location>
</feature>
<evidence type="ECO:0000259" key="4">
    <source>
        <dbReference type="Pfam" id="PF24633"/>
    </source>
</evidence>
<dbReference type="RefSeq" id="XP_067921914.1">
    <property type="nucleotide sequence ID" value="XM_068066107.1"/>
</dbReference>
<feature type="compositionally biased region" description="Basic and acidic residues" evidence="1">
    <location>
        <begin position="2227"/>
        <end position="2242"/>
    </location>
</feature>
<accession>A0A2C6KVT7</accession>
<feature type="transmembrane region" description="Helical" evidence="2">
    <location>
        <begin position="1385"/>
        <end position="1403"/>
    </location>
</feature>
<dbReference type="Pfam" id="PF07699">
    <property type="entry name" value="Ephrin_rec_like"/>
    <property type="match status" value="3"/>
</dbReference>
<keyword evidence="7" id="KW-1185">Reference proteome</keyword>
<dbReference type="OrthoDB" id="411811at2759"/>
<feature type="domain" description="Tyrosine-protein kinase ephrin type A/B receptor-like" evidence="3">
    <location>
        <begin position="1060"/>
        <end position="1099"/>
    </location>
</feature>
<evidence type="ECO:0000256" key="2">
    <source>
        <dbReference type="SAM" id="Phobius"/>
    </source>
</evidence>
<feature type="compositionally biased region" description="Acidic residues" evidence="1">
    <location>
        <begin position="2243"/>
        <end position="2254"/>
    </location>
</feature>
<dbReference type="VEuPathDB" id="ToxoDB:CSUI_005941"/>
<dbReference type="GeneID" id="94429318"/>
<feature type="compositionally biased region" description="Basic and acidic residues" evidence="1">
    <location>
        <begin position="2331"/>
        <end position="2342"/>
    </location>
</feature>
<dbReference type="InterPro" id="IPR056047">
    <property type="entry name" value="CRMPA-like_DUF7630"/>
</dbReference>
<dbReference type="Gene3D" id="2.10.50.10">
    <property type="entry name" value="Tumor Necrosis Factor Receptor, subunit A, domain 2"/>
    <property type="match status" value="6"/>
</dbReference>
<feature type="domain" description="Tyrosine-protein kinase ephrin type A/B receptor-like" evidence="3">
    <location>
        <begin position="610"/>
        <end position="663"/>
    </location>
</feature>
<feature type="compositionally biased region" description="Basic and acidic residues" evidence="1">
    <location>
        <begin position="2011"/>
        <end position="2038"/>
    </location>
</feature>
<feature type="transmembrane region" description="Helical" evidence="2">
    <location>
        <begin position="1604"/>
        <end position="1628"/>
    </location>
</feature>
<evidence type="ECO:0000313" key="6">
    <source>
        <dbReference type="EMBL" id="PHJ20224.1"/>
    </source>
</evidence>
<dbReference type="PANTHER" id="PTHR11319:SF35">
    <property type="entry name" value="OUTER MEMBRANE PROTEIN PMPC-RELATED"/>
    <property type="match status" value="1"/>
</dbReference>
<feature type="compositionally biased region" description="Acidic residues" evidence="1">
    <location>
        <begin position="2039"/>
        <end position="2048"/>
    </location>
</feature>
<dbReference type="CDD" id="cd00185">
    <property type="entry name" value="TNFRSF"/>
    <property type="match status" value="1"/>
</dbReference>
<feature type="transmembrane region" description="Helical" evidence="2">
    <location>
        <begin position="1452"/>
        <end position="1478"/>
    </location>
</feature>
<feature type="compositionally biased region" description="Basic and acidic residues" evidence="1">
    <location>
        <begin position="2255"/>
        <end position="2278"/>
    </location>
</feature>
<feature type="region of interest" description="Disordered" evidence="1">
    <location>
        <begin position="2011"/>
        <end position="2076"/>
    </location>
</feature>
<keyword evidence="2" id="KW-0472">Membrane</keyword>
<name>A0A2C6KVT7_9APIC</name>
<dbReference type="InterPro" id="IPR009030">
    <property type="entry name" value="Growth_fac_rcpt_cys_sf"/>
</dbReference>
<feature type="transmembrane region" description="Helical" evidence="2">
    <location>
        <begin position="1347"/>
        <end position="1373"/>
    </location>
</feature>
<feature type="transmembrane region" description="Helical" evidence="2">
    <location>
        <begin position="1778"/>
        <end position="1796"/>
    </location>
</feature>
<dbReference type="SMART" id="SM01411">
    <property type="entry name" value="Ephrin_rec_like"/>
    <property type="match status" value="9"/>
</dbReference>
<keyword evidence="2" id="KW-0812">Transmembrane</keyword>
<dbReference type="SUPFAM" id="SSF57184">
    <property type="entry name" value="Growth factor receptor domain"/>
    <property type="match status" value="2"/>
</dbReference>
<feature type="domain" description="DUF7631" evidence="5">
    <location>
        <begin position="1236"/>
        <end position="1283"/>
    </location>
</feature>
<feature type="compositionally biased region" description="Basic and acidic residues" evidence="1">
    <location>
        <begin position="2300"/>
        <end position="2313"/>
    </location>
</feature>
<feature type="compositionally biased region" description="Acidic residues" evidence="1">
    <location>
        <begin position="2059"/>
        <end position="2068"/>
    </location>
</feature>
<feature type="domain" description="Tyrosine-protein kinase ephrin type A/B receptor-like" evidence="3">
    <location>
        <begin position="815"/>
        <end position="861"/>
    </location>
</feature>
<evidence type="ECO:0000259" key="5">
    <source>
        <dbReference type="Pfam" id="PF24634"/>
    </source>
</evidence>
<dbReference type="InterPro" id="IPR011641">
    <property type="entry name" value="Tyr-kin_ephrin_A/B_rcpt-like"/>
</dbReference>